<reference evidence="4 5" key="1">
    <citation type="submission" date="2018-10" db="EMBL/GenBank/DDBJ databases">
        <authorList>
            <person name="Criscuolo A."/>
        </authorList>
    </citation>
    <scope>NUCLEOTIDE SEQUENCE [LARGE SCALE GENOMIC DNA]</scope>
    <source>
        <strain evidence="4">DnA1</strain>
    </source>
</reference>
<organism evidence="4 5">
    <name type="scientific">Pigmentiphaga humi</name>
    <dbReference type="NCBI Taxonomy" id="2478468"/>
    <lineage>
        <taxon>Bacteria</taxon>
        <taxon>Pseudomonadati</taxon>
        <taxon>Pseudomonadota</taxon>
        <taxon>Betaproteobacteria</taxon>
        <taxon>Burkholderiales</taxon>
        <taxon>Alcaligenaceae</taxon>
        <taxon>Pigmentiphaga</taxon>
    </lineage>
</organism>
<feature type="domain" description="FecR N-terminal" evidence="3">
    <location>
        <begin position="21"/>
        <end position="61"/>
    </location>
</feature>
<sequence length="337" mass="36798">MSRAAELAGNLPPPDHKALGEAADWLVRIQSGPLSPRDQRALLAWRRASQRHEEAWRRAEDVLGLLGRIPPELGREVLPKLAADARGRSRRRALAMLVAGAGAVPLAWLAARGGADAAFLLADHATALGEVRELALPDGTRIVLNTRSAIDVRYDDRLRRVVLRAGEILVETAPDTVPVKRPFLVETAQGRAQALGTRYTVRQFDAATGVAVYDGRVALRRTGQAEPFAMLSPGQSLRFSANWKSPLAPAEPADTAWQHGMLAARSMRLDELLVELGRYRRGLLYSADEVAALRVSGAFPLHDIDASLDLLAATMPVRIVRRTPYWVAVHGVRPSRD</sequence>
<keyword evidence="5" id="KW-1185">Reference proteome</keyword>
<dbReference type="OrthoDB" id="1100567at2"/>
<keyword evidence="1" id="KW-0812">Transmembrane</keyword>
<dbReference type="PANTHER" id="PTHR30273:SF2">
    <property type="entry name" value="PROTEIN FECR"/>
    <property type="match status" value="1"/>
</dbReference>
<dbReference type="PANTHER" id="PTHR30273">
    <property type="entry name" value="PERIPLASMIC SIGNAL SENSOR AND SIGMA FACTOR ACTIVATOR FECR-RELATED"/>
    <property type="match status" value="1"/>
</dbReference>
<dbReference type="PIRSF" id="PIRSF018266">
    <property type="entry name" value="FecR"/>
    <property type="match status" value="1"/>
</dbReference>
<evidence type="ECO:0000313" key="4">
    <source>
        <dbReference type="EMBL" id="VCU68456.1"/>
    </source>
</evidence>
<dbReference type="AlphaFoldDB" id="A0A3P4AYL9"/>
<dbReference type="Pfam" id="PF04773">
    <property type="entry name" value="FecR"/>
    <property type="match status" value="1"/>
</dbReference>
<feature type="domain" description="FecR protein" evidence="2">
    <location>
        <begin position="123"/>
        <end position="217"/>
    </location>
</feature>
<dbReference type="GO" id="GO:0016989">
    <property type="term" value="F:sigma factor antagonist activity"/>
    <property type="evidence" value="ECO:0007669"/>
    <property type="project" value="TreeGrafter"/>
</dbReference>
<dbReference type="RefSeq" id="WP_160142116.1">
    <property type="nucleotide sequence ID" value="NZ_UWPJ01000005.1"/>
</dbReference>
<keyword evidence="1" id="KW-1133">Transmembrane helix</keyword>
<evidence type="ECO:0000256" key="1">
    <source>
        <dbReference type="SAM" id="Phobius"/>
    </source>
</evidence>
<dbReference type="EMBL" id="UWPJ01000005">
    <property type="protein sequence ID" value="VCU68456.1"/>
    <property type="molecule type" value="Genomic_DNA"/>
</dbReference>
<dbReference type="Proteomes" id="UP000277294">
    <property type="component" value="Unassembled WGS sequence"/>
</dbReference>
<keyword evidence="1" id="KW-0472">Membrane</keyword>
<evidence type="ECO:0000313" key="5">
    <source>
        <dbReference type="Proteomes" id="UP000277294"/>
    </source>
</evidence>
<accession>A0A3P4AYL9</accession>
<dbReference type="InterPro" id="IPR012373">
    <property type="entry name" value="Ferrdict_sens_TM"/>
</dbReference>
<evidence type="ECO:0000259" key="3">
    <source>
        <dbReference type="Pfam" id="PF16220"/>
    </source>
</evidence>
<protein>
    <submittedName>
        <fullName evidence="4">Fec operon regulator FecR</fullName>
    </submittedName>
</protein>
<dbReference type="Pfam" id="PF16220">
    <property type="entry name" value="DUF4880"/>
    <property type="match status" value="1"/>
</dbReference>
<dbReference type="Gene3D" id="2.60.120.1440">
    <property type="match status" value="1"/>
</dbReference>
<feature type="transmembrane region" description="Helical" evidence="1">
    <location>
        <begin position="93"/>
        <end position="111"/>
    </location>
</feature>
<name>A0A3P4AYL9_9BURK</name>
<proteinExistence type="predicted"/>
<dbReference type="InterPro" id="IPR032623">
    <property type="entry name" value="FecR_N"/>
</dbReference>
<dbReference type="InterPro" id="IPR006860">
    <property type="entry name" value="FecR"/>
</dbReference>
<gene>
    <name evidence="4" type="ORF">PIGHUM_00507</name>
</gene>
<evidence type="ECO:0000259" key="2">
    <source>
        <dbReference type="Pfam" id="PF04773"/>
    </source>
</evidence>